<keyword evidence="3" id="KW-0969">Cilium</keyword>
<feature type="compositionally biased region" description="Polar residues" evidence="1">
    <location>
        <begin position="69"/>
        <end position="85"/>
    </location>
</feature>
<dbReference type="InterPro" id="IPR038610">
    <property type="entry name" value="FliK-like_C_sf"/>
</dbReference>
<evidence type="ECO:0000313" key="3">
    <source>
        <dbReference type="EMBL" id="QQA00111.1"/>
    </source>
</evidence>
<feature type="domain" description="Flagellar hook-length control protein-like C-terminal" evidence="2">
    <location>
        <begin position="321"/>
        <end position="399"/>
    </location>
</feature>
<proteinExistence type="predicted"/>
<name>A0A7T3RBM8_9SPIR</name>
<dbReference type="AlphaFoldDB" id="A0A7T3RBM8"/>
<feature type="compositionally biased region" description="Basic and acidic residues" evidence="1">
    <location>
        <begin position="21"/>
        <end position="52"/>
    </location>
</feature>
<dbReference type="EMBL" id="CP064936">
    <property type="protein sequence ID" value="QQA00111.1"/>
    <property type="molecule type" value="Genomic_DNA"/>
</dbReference>
<evidence type="ECO:0000313" key="4">
    <source>
        <dbReference type="Proteomes" id="UP000595224"/>
    </source>
</evidence>
<reference evidence="3 4" key="1">
    <citation type="submission" date="2020-11" db="EMBL/GenBank/DDBJ databases">
        <title>Treponema Peruensis nv. sp., first commensal Treponema isolated from human feces.</title>
        <authorList>
            <person name="Belkhou C."/>
            <person name="Raes J."/>
        </authorList>
    </citation>
    <scope>NUCLEOTIDE SEQUENCE [LARGE SCALE GENOMIC DNA]</scope>
    <source>
        <strain evidence="3 4">RCC2812</strain>
    </source>
</reference>
<keyword evidence="4" id="KW-1185">Reference proteome</keyword>
<dbReference type="Proteomes" id="UP000595224">
    <property type="component" value="Chromosome"/>
</dbReference>
<keyword evidence="3" id="KW-0282">Flagellum</keyword>
<dbReference type="RefSeq" id="WP_198441965.1">
    <property type="nucleotide sequence ID" value="NZ_CBCSHE010000001.1"/>
</dbReference>
<dbReference type="KEGG" id="tper:IWA51_07430"/>
<accession>A0A7T3RBM8</accession>
<dbReference type="Gene3D" id="3.30.750.140">
    <property type="match status" value="1"/>
</dbReference>
<evidence type="ECO:0000259" key="2">
    <source>
        <dbReference type="Pfam" id="PF02120"/>
    </source>
</evidence>
<protein>
    <submittedName>
        <fullName evidence="3">Flagellar hook-length control protein FliK</fullName>
    </submittedName>
</protein>
<keyword evidence="3" id="KW-0966">Cell projection</keyword>
<gene>
    <name evidence="3" type="ORF">IWA51_07430</name>
</gene>
<evidence type="ECO:0000256" key="1">
    <source>
        <dbReference type="SAM" id="MobiDB-lite"/>
    </source>
</evidence>
<organism evidence="3 4">
    <name type="scientific">Treponema peruense</name>
    <dbReference type="NCBI Taxonomy" id="2787628"/>
    <lineage>
        <taxon>Bacteria</taxon>
        <taxon>Pseudomonadati</taxon>
        <taxon>Spirochaetota</taxon>
        <taxon>Spirochaetia</taxon>
        <taxon>Spirochaetales</taxon>
        <taxon>Treponemataceae</taxon>
        <taxon>Treponema</taxon>
    </lineage>
</organism>
<dbReference type="CDD" id="cd17470">
    <property type="entry name" value="T3SS_Flik_C"/>
    <property type="match status" value="1"/>
</dbReference>
<sequence length="453" mass="48415">MLASNIQVVKSQGLPEVQSQKLKEPRPDSSFKDMLEAARTAEEKPAAEEQKVSYKKGNKSLNDKEDIPQNVSEKTAEETSVQNAALVQEQPKTKNAPLSKEDAAVFAAEPLSEQDITYLKSSSVKDNIESLLTSAEEFNSQSAEQERLLAAAQVSVDNPGQFLALLENSAEAQVQAAAVSEGTIVAALNMTDKSEGESFLNLAQSGEETKDGLSDSIPQKKKTEQKSVLNGLFSLTDERTVTVPESELEYDSGSMKISRAHSGSAGETSVNAVLNMPQDAAKNILSSDTQSAQASGSVFQQMVSQQIAASAPDFVKAGSIVLKDNNTGTINMALKPEALGNVKITLELSDKVVSGHITVASREAFEAFRQNLDTLRQAFVQSGFDNATFTLSIAQNNSQGGMFGGERQQSAEQFLSEKTYGDYAVHSNSGSAVSAGDQTSYEASADYRINVVA</sequence>
<feature type="region of interest" description="Disordered" evidence="1">
    <location>
        <begin position="1"/>
        <end position="98"/>
    </location>
</feature>
<dbReference type="Pfam" id="PF02120">
    <property type="entry name" value="Flg_hook"/>
    <property type="match status" value="1"/>
</dbReference>
<feature type="compositionally biased region" description="Polar residues" evidence="1">
    <location>
        <begin position="1"/>
        <end position="10"/>
    </location>
</feature>
<dbReference type="InterPro" id="IPR021136">
    <property type="entry name" value="Flagellar_hook_control-like_C"/>
</dbReference>